<accession>A0A4Y8L574</accession>
<feature type="domain" description="NAD(P)-binding" evidence="2">
    <location>
        <begin position="12"/>
        <end position="155"/>
    </location>
</feature>
<protein>
    <submittedName>
        <fullName evidence="3">Oxidoreductase</fullName>
    </submittedName>
</protein>
<comment type="caution">
    <text evidence="3">The sequence shown here is derived from an EMBL/GenBank/DDBJ whole genome shotgun (WGS) entry which is preliminary data.</text>
</comment>
<proteinExistence type="predicted"/>
<keyword evidence="4" id="KW-1185">Reference proteome</keyword>
<dbReference type="RefSeq" id="WP_035331584.1">
    <property type="nucleotide sequence ID" value="NZ_JAWZLG010000100.1"/>
</dbReference>
<dbReference type="PANTHER" id="PTHR14097">
    <property type="entry name" value="OXIDOREDUCTASE HTATIP2"/>
    <property type="match status" value="1"/>
</dbReference>
<dbReference type="InterPro" id="IPR036291">
    <property type="entry name" value="NAD(P)-bd_dom_sf"/>
</dbReference>
<dbReference type="PANTHER" id="PTHR14097:SF7">
    <property type="entry name" value="OXIDOREDUCTASE HTATIP2"/>
    <property type="match status" value="1"/>
</dbReference>
<dbReference type="OrthoDB" id="9798632at2"/>
<evidence type="ECO:0000256" key="1">
    <source>
        <dbReference type="SAM" id="Phobius"/>
    </source>
</evidence>
<keyword evidence="1" id="KW-0472">Membrane</keyword>
<evidence type="ECO:0000313" key="3">
    <source>
        <dbReference type="EMBL" id="TFD97437.1"/>
    </source>
</evidence>
<name>A0A4Y8L574_9BACT</name>
<dbReference type="STRING" id="1121485.GCA_000426485_02333"/>
<keyword evidence="1" id="KW-1133">Transmembrane helix</keyword>
<gene>
    <name evidence="3" type="ORF">E2605_07150</name>
</gene>
<dbReference type="Gene3D" id="3.40.50.720">
    <property type="entry name" value="NAD(P)-binding Rossmann-like Domain"/>
    <property type="match status" value="1"/>
</dbReference>
<keyword evidence="1" id="KW-0812">Transmembrane</keyword>
<dbReference type="Pfam" id="PF13460">
    <property type="entry name" value="NAD_binding_10"/>
    <property type="match status" value="1"/>
</dbReference>
<dbReference type="Proteomes" id="UP000297861">
    <property type="component" value="Unassembled WGS sequence"/>
</dbReference>
<dbReference type="AlphaFoldDB" id="A0A4Y8L574"/>
<dbReference type="EMBL" id="SOML01000003">
    <property type="protein sequence ID" value="TFD97437.1"/>
    <property type="molecule type" value="Genomic_DNA"/>
</dbReference>
<evidence type="ECO:0000259" key="2">
    <source>
        <dbReference type="Pfam" id="PF13460"/>
    </source>
</evidence>
<dbReference type="CDD" id="cd05250">
    <property type="entry name" value="CC3_like_SDR_a"/>
    <property type="match status" value="1"/>
</dbReference>
<organism evidence="3 4">
    <name type="scientific">Dysgonomonas capnocytophagoides</name>
    <dbReference type="NCBI Taxonomy" id="45254"/>
    <lineage>
        <taxon>Bacteria</taxon>
        <taxon>Pseudomonadati</taxon>
        <taxon>Bacteroidota</taxon>
        <taxon>Bacteroidia</taxon>
        <taxon>Bacteroidales</taxon>
        <taxon>Dysgonomonadaceae</taxon>
        <taxon>Dysgonomonas</taxon>
    </lineage>
</organism>
<dbReference type="InterPro" id="IPR016040">
    <property type="entry name" value="NAD(P)-bd_dom"/>
</dbReference>
<reference evidence="3 4" key="1">
    <citation type="submission" date="2019-03" db="EMBL/GenBank/DDBJ databases">
        <title>San Antonio Military Medical Center submission to MRSN (WRAIR), pending publication.</title>
        <authorList>
            <person name="Blyth D.M."/>
            <person name="Mccarthy S.L."/>
            <person name="Schall S.E."/>
            <person name="Stam J.A."/>
            <person name="Ong A.C."/>
            <person name="Mcgann P.T."/>
        </authorList>
    </citation>
    <scope>NUCLEOTIDE SEQUENCE [LARGE SCALE GENOMIC DNA]</scope>
    <source>
        <strain evidence="3 4">MRSN571793</strain>
    </source>
</reference>
<sequence>MTENNKTAILLGASGLVGGFLLDMLLDCGTYNHVLIFVRKPLGKEHPILTEYVIDFDDPQSYKDLVKGDDLFCCLGTTIKKAGSQAAFRKVDYEYPITFAEIAKENGIKQYLIITAIGANAQSSVFYTRTKGECENSIKALGLPSVKIFRPSLLTGNRKEFRLGEKLSTYVMKAFSFFMTGKWKKYRPVECRQVAKAMLCSANQESAGVSIFESDQIQAF</sequence>
<evidence type="ECO:0000313" key="4">
    <source>
        <dbReference type="Proteomes" id="UP000297861"/>
    </source>
</evidence>
<dbReference type="SUPFAM" id="SSF51735">
    <property type="entry name" value="NAD(P)-binding Rossmann-fold domains"/>
    <property type="match status" value="1"/>
</dbReference>
<feature type="transmembrane region" description="Helical" evidence="1">
    <location>
        <begin position="7"/>
        <end position="26"/>
    </location>
</feature>